<dbReference type="EMBL" id="PP179316">
    <property type="protein sequence ID" value="XAI69942.1"/>
    <property type="molecule type" value="Genomic_DNA"/>
</dbReference>
<gene>
    <name evidence="1" type="ORF">Pavpe01_00030</name>
</gene>
<evidence type="ECO:0000313" key="1">
    <source>
        <dbReference type="EMBL" id="XAI69942.1"/>
    </source>
</evidence>
<accession>A0AAU6W0Z1</accession>
<name>A0AAU6W0Z1_9VIRU</name>
<reference evidence="1" key="1">
    <citation type="journal article" date="2024" name="J. Gen. Virol.">
        <title>Novel phages of Pseudomonas syringae unveil numerous potential auxiliary metabolic genes.</title>
        <authorList>
            <person name="Feltin C."/>
            <person name="Garneau J.R."/>
            <person name="Morris C.E."/>
            <person name="Berard A."/>
            <person name="Torres-Barcelo C."/>
        </authorList>
    </citation>
    <scope>NUCLEOTIDE SEQUENCE</scope>
</reference>
<proteinExistence type="predicted"/>
<evidence type="ECO:0008006" key="2">
    <source>
        <dbReference type="Google" id="ProtNLM"/>
    </source>
</evidence>
<organism evidence="1">
    <name type="scientific">Pseudomonas phage Pavpe01</name>
    <dbReference type="NCBI Taxonomy" id="3138545"/>
    <lineage>
        <taxon>Viruses</taxon>
    </lineage>
</organism>
<sequence length="165" mass="16518">MKRIIFYAAGPILTTDEQTALDKFNASAAQPYEVIVMNAKAPAQSTPLRAADYRYGATPSGYSALPVADPDAPPTAPLSDTQVVIADGAVLPIIDAGSATVAGAIAVVEDGVLKSSALPAVNAIVANTDSISALPVKVGAAADANYTAVLTVAGGKITHIALTAS</sequence>
<protein>
    <recommendedName>
        <fullName evidence="2">Virion structural protein</fullName>
    </recommendedName>
</protein>